<dbReference type="PANTHER" id="PTHR13817:SF166">
    <property type="entry name" value="NEURONAL IGCAM-RELATED"/>
    <property type="match status" value="1"/>
</dbReference>
<dbReference type="PANTHER" id="PTHR13817">
    <property type="entry name" value="TITIN"/>
    <property type="match status" value="1"/>
</dbReference>
<dbReference type="Pfam" id="PF18657">
    <property type="entry name" value="YDG"/>
    <property type="match status" value="5"/>
</dbReference>
<name>A0AA37QJF0_9BACT</name>
<dbReference type="InterPro" id="IPR001434">
    <property type="entry name" value="OmcB-like_DUF11"/>
</dbReference>
<evidence type="ECO:0000256" key="1">
    <source>
        <dbReference type="ARBA" id="ARBA00022737"/>
    </source>
</evidence>
<dbReference type="AlphaFoldDB" id="A0AA37QJF0"/>
<reference evidence="4" key="1">
    <citation type="submission" date="2022-08" db="EMBL/GenBank/DDBJ databases">
        <title>Draft genome sequencing of Roseisolibacter agri AW1220.</title>
        <authorList>
            <person name="Tobiishi Y."/>
            <person name="Tonouchi A."/>
        </authorList>
    </citation>
    <scope>NUCLEOTIDE SEQUENCE</scope>
    <source>
        <strain evidence="4">AW1220</strain>
    </source>
</reference>
<dbReference type="InterPro" id="IPR050964">
    <property type="entry name" value="Striated_Muscle_Regulatory"/>
</dbReference>
<evidence type="ECO:0000259" key="3">
    <source>
        <dbReference type="PROSITE" id="PS50853"/>
    </source>
</evidence>
<evidence type="ECO:0000256" key="2">
    <source>
        <dbReference type="SAM" id="SignalP"/>
    </source>
</evidence>
<dbReference type="InterPro" id="IPR041248">
    <property type="entry name" value="YDG"/>
</dbReference>
<dbReference type="InterPro" id="IPR003961">
    <property type="entry name" value="FN3_dom"/>
</dbReference>
<sequence length="1084" mass="106308">MAMLVALVALVGAAGELRAQNLVSVPLPNGFIGTRASSAGSAESVKTFATLGIARLFFIQSSSTNQFELQGNDIPGTLRIVRTNGTTLDIPASANWRMNTGSTTDLIGILPRPASPITFAYSGGSIQITNGDSPGGTSIGGYVAGYTGTLATDGSNQSGNAAQSQLLNGLNAYLATVVSSRPAGPVTVTAQTTTSTTPTIAGTATVAAGEALSVVLDGVQYTTTSTPAVVRSGTSWSLALTTPLALGTYSVTATITDADGFTLSDATSAELVIASASSTVTIGGSFTASDRAYDGTTVATGTTGALTLAGVNGGHQVTIASATFAFQSAAVGTGRTVTITNVTLGGTNAASYTVNLAGAPTAAAAITARPVTIGGMFTAASRAFDGTTAATIATNALTVLGAVGGDALSLTGVTAAFANAAVGTAKPVAITAATLAGAAASNYALNVAGAPTTTADITSGVIVVVPPIVPPVVPATGTVTIAGGITAHDRVYDGTTAATGNTSGLSLVGVGPCQQVTIASVTLGFQSAGAGTGRTVVITNVTLGGADAGAYTVDLTGAPTTTASITARPVTIGGTFTAASKPFDGNATATIAGSALTLVGVVGGDAVTLAGVTAAFGDPLTGNGKPVSITGATLAGAAAGNYTLSLAGAPTSTASITSRLLTIGGSFAVADKVHDGTTDATITRNDLRLVGAQPGDEVALTWANAAFADAAVGAGKRVTLRAVGLTGAAASTYTLVMTGAPTTTASIVAAAPPSAPRNVAAAPGAGSLAITWSAPETVGCRAITGYVVEGSMDGGRSWTQLAATGAAPTAATVQGLTNNRAYLVRVAAVNPCGTSAFTSAAGPFVPVAPMPTPTTPLATIAEVVQDTIVRVRDGGFTLRLRAADESGAALPVDSSRTLQLEHGGRATADGSGFAPSTWVTLYLIGRGTAPSLLGTVPVATDGTFAAAVPVAATLPEGAYTLQVNGIDPASAPRSVALAVEVVPPPPDLDLTATPDRATPAVGDTITITLTVTNHGRGPAIDVVIPRAFTEPGFTVVRTTPVEGTYRAPTQEWSIARIEPGAHARLLLTAVVVPPTAPAAPRTAP</sequence>
<dbReference type="EMBL" id="BRXS01000005">
    <property type="protein sequence ID" value="GLC26918.1"/>
    <property type="molecule type" value="Genomic_DNA"/>
</dbReference>
<dbReference type="Gene3D" id="2.60.40.10">
    <property type="entry name" value="Immunoglobulins"/>
    <property type="match status" value="3"/>
</dbReference>
<dbReference type="SUPFAM" id="SSF49265">
    <property type="entry name" value="Fibronectin type III"/>
    <property type="match status" value="1"/>
</dbReference>
<evidence type="ECO:0000313" key="5">
    <source>
        <dbReference type="Proteomes" id="UP001161325"/>
    </source>
</evidence>
<organism evidence="4 5">
    <name type="scientific">Roseisolibacter agri</name>
    <dbReference type="NCBI Taxonomy" id="2014610"/>
    <lineage>
        <taxon>Bacteria</taxon>
        <taxon>Pseudomonadati</taxon>
        <taxon>Gemmatimonadota</taxon>
        <taxon>Gemmatimonadia</taxon>
        <taxon>Gemmatimonadales</taxon>
        <taxon>Gemmatimonadaceae</taxon>
        <taxon>Roseisolibacter</taxon>
    </lineage>
</organism>
<dbReference type="Pfam" id="PF01345">
    <property type="entry name" value="DUF11"/>
    <property type="match status" value="1"/>
</dbReference>
<keyword evidence="5" id="KW-1185">Reference proteome</keyword>
<feature type="domain" description="Fibronectin type-III" evidence="3">
    <location>
        <begin position="752"/>
        <end position="850"/>
    </location>
</feature>
<dbReference type="Proteomes" id="UP001161325">
    <property type="component" value="Unassembled WGS sequence"/>
</dbReference>
<keyword evidence="1" id="KW-0677">Repeat</keyword>
<accession>A0AA37QJF0</accession>
<dbReference type="Pfam" id="PF00041">
    <property type="entry name" value="fn3"/>
    <property type="match status" value="1"/>
</dbReference>
<dbReference type="InterPro" id="IPR013783">
    <property type="entry name" value="Ig-like_fold"/>
</dbReference>
<protein>
    <recommendedName>
        <fullName evidence="3">Fibronectin type-III domain-containing protein</fullName>
    </recommendedName>
</protein>
<dbReference type="InterPro" id="IPR036116">
    <property type="entry name" value="FN3_sf"/>
</dbReference>
<feature type="chain" id="PRO_5041270667" description="Fibronectin type-III domain-containing protein" evidence="2">
    <location>
        <begin position="20"/>
        <end position="1084"/>
    </location>
</feature>
<comment type="caution">
    <text evidence="4">The sequence shown here is derived from an EMBL/GenBank/DDBJ whole genome shotgun (WGS) entry which is preliminary data.</text>
</comment>
<evidence type="ECO:0000313" key="4">
    <source>
        <dbReference type="EMBL" id="GLC26918.1"/>
    </source>
</evidence>
<proteinExistence type="predicted"/>
<dbReference type="PROSITE" id="PS50853">
    <property type="entry name" value="FN3"/>
    <property type="match status" value="1"/>
</dbReference>
<keyword evidence="2" id="KW-0732">Signal</keyword>
<feature type="signal peptide" evidence="2">
    <location>
        <begin position="1"/>
        <end position="19"/>
    </location>
</feature>
<dbReference type="CDD" id="cd00063">
    <property type="entry name" value="FN3"/>
    <property type="match status" value="1"/>
</dbReference>
<gene>
    <name evidence="4" type="ORF">rosag_34310</name>
</gene>
<dbReference type="SMART" id="SM00060">
    <property type="entry name" value="FN3"/>
    <property type="match status" value="1"/>
</dbReference>